<evidence type="ECO:0000313" key="1">
    <source>
        <dbReference type="EMBL" id="PRX42395.1"/>
    </source>
</evidence>
<organism evidence="1 2">
    <name type="scientific">Planifilum fimeticola</name>
    <dbReference type="NCBI Taxonomy" id="201975"/>
    <lineage>
        <taxon>Bacteria</taxon>
        <taxon>Bacillati</taxon>
        <taxon>Bacillota</taxon>
        <taxon>Bacilli</taxon>
        <taxon>Bacillales</taxon>
        <taxon>Thermoactinomycetaceae</taxon>
        <taxon>Planifilum</taxon>
    </lineage>
</organism>
<dbReference type="Gene3D" id="1.10.2020.10">
    <property type="entry name" value="uronate isomerase, domain 2, chain A"/>
    <property type="match status" value="1"/>
</dbReference>
<reference evidence="1 2" key="1">
    <citation type="submission" date="2018-03" db="EMBL/GenBank/DDBJ databases">
        <title>Genomic Encyclopedia of Archaeal and Bacterial Type Strains, Phase II (KMG-II): from individual species to whole genera.</title>
        <authorList>
            <person name="Goeker M."/>
        </authorList>
    </citation>
    <scope>NUCLEOTIDE SEQUENCE [LARGE SCALE GENOMIC DNA]</scope>
    <source>
        <strain evidence="1 2">DSM 44946</strain>
    </source>
</reference>
<name>A0A2T0LJ78_9BACL</name>
<accession>A0A2T0LJ78</accession>
<dbReference type="Gene3D" id="3.20.20.140">
    <property type="entry name" value="Metal-dependent hydrolases"/>
    <property type="match status" value="1"/>
</dbReference>
<proteinExistence type="predicted"/>
<dbReference type="SUPFAM" id="SSF51556">
    <property type="entry name" value="Metallo-dependent hydrolases"/>
    <property type="match status" value="1"/>
</dbReference>
<sequence length="423" mass="49598">MPGVISDKERLWQVVSEAVDRTPVTDMHTHLYAPAFGCLGLWGVDHLLTYHYLIAETMRQTSLSYEDFRALDRKAMAEHVWRTLFVEHSPYSEACRGVLTTLGRLGMDVSSRDLSTYRKWYEGLTYRRFVDLVFSVAKVKTAVMTNDPFDPEERELWLKKGDELKKDPRFRSSLRIDPLLYDWKNQYRVLRELGYDVGPEFSPGNRRTVEETLRFLVDWGRRMDALYLAASFPPDFDYPSNSTASDLLDHCVLEACSRLNIPFAMMIGVKRRVNPSLGLAGDMVGRARVEAVERICARHPDRRFFVTMLSRENQHELTVLARKFRNLMVFGCWWFLNNPSLVEEITEMRCEMLGTAFIPQHSDARVLDQLIYKWDHSRRVIARVLYRKYETLFDTGWRLTTNEIERDVSDLLDRNFWNFVKGM</sequence>
<dbReference type="InterPro" id="IPR032466">
    <property type="entry name" value="Metal_Hydrolase"/>
</dbReference>
<dbReference type="RefSeq" id="WP_245891331.1">
    <property type="nucleotide sequence ID" value="NZ_PVNE01000002.1"/>
</dbReference>
<dbReference type="EMBL" id="PVNE01000002">
    <property type="protein sequence ID" value="PRX42395.1"/>
    <property type="molecule type" value="Genomic_DNA"/>
</dbReference>
<comment type="caution">
    <text evidence="1">The sequence shown here is derived from an EMBL/GenBank/DDBJ whole genome shotgun (WGS) entry which is preliminary data.</text>
</comment>
<gene>
    <name evidence="1" type="ORF">CLV97_102184</name>
</gene>
<dbReference type="Proteomes" id="UP000237797">
    <property type="component" value="Unassembled WGS sequence"/>
</dbReference>
<dbReference type="AlphaFoldDB" id="A0A2T0LJ78"/>
<protein>
    <recommendedName>
        <fullName evidence="3">Glucuronate isomerase</fullName>
    </recommendedName>
</protein>
<evidence type="ECO:0000313" key="2">
    <source>
        <dbReference type="Proteomes" id="UP000237797"/>
    </source>
</evidence>
<evidence type="ECO:0008006" key="3">
    <source>
        <dbReference type="Google" id="ProtNLM"/>
    </source>
</evidence>
<keyword evidence="2" id="KW-1185">Reference proteome</keyword>